<keyword evidence="4" id="KW-0479">Metal-binding</keyword>
<comment type="similarity">
    <text evidence="2">Belongs to the GmhB family.</text>
</comment>
<dbReference type="PANTHER" id="PTHR42891:SF1">
    <property type="entry name" value="D-GLYCERO-BETA-D-MANNO-HEPTOSE-1,7-BISPHOSPHATE 7-PHOSPHATASE"/>
    <property type="match status" value="1"/>
</dbReference>
<evidence type="ECO:0000256" key="5">
    <source>
        <dbReference type="ARBA" id="ARBA00022801"/>
    </source>
</evidence>
<keyword evidence="10" id="KW-1185">Reference proteome</keyword>
<dbReference type="InterPro" id="IPR004446">
    <property type="entry name" value="Heptose_bisP_phosphatase"/>
</dbReference>
<evidence type="ECO:0000313" key="10">
    <source>
        <dbReference type="Proteomes" id="UP001327093"/>
    </source>
</evidence>
<evidence type="ECO:0000256" key="1">
    <source>
        <dbReference type="ARBA" id="ARBA00004496"/>
    </source>
</evidence>
<dbReference type="InterPro" id="IPR001173">
    <property type="entry name" value="Glyco_trans_2-like"/>
</dbReference>
<comment type="caution">
    <text evidence="9">The sequence shown here is derived from an EMBL/GenBank/DDBJ whole genome shotgun (WGS) entry which is preliminary data.</text>
</comment>
<comment type="subcellular location">
    <subcellularLocation>
        <location evidence="1">Cytoplasm</location>
    </subcellularLocation>
</comment>
<keyword evidence="5 9" id="KW-0378">Hydrolase</keyword>
<dbReference type="InterPro" id="IPR029044">
    <property type="entry name" value="Nucleotide-diphossugar_trans"/>
</dbReference>
<dbReference type="GO" id="GO:0016787">
    <property type="term" value="F:hydrolase activity"/>
    <property type="evidence" value="ECO:0007669"/>
    <property type="project" value="UniProtKB-KW"/>
</dbReference>
<dbReference type="InterPro" id="IPR023214">
    <property type="entry name" value="HAD_sf"/>
</dbReference>
<dbReference type="NCBIfam" id="TIGR01662">
    <property type="entry name" value="HAD-SF-IIIA"/>
    <property type="match status" value="1"/>
</dbReference>
<evidence type="ECO:0000313" key="9">
    <source>
        <dbReference type="EMBL" id="MEB3371395.1"/>
    </source>
</evidence>
<dbReference type="EMBL" id="JAWLNX010000028">
    <property type="protein sequence ID" value="MEB3371395.1"/>
    <property type="molecule type" value="Genomic_DNA"/>
</dbReference>
<dbReference type="NCBIfam" id="TIGR01656">
    <property type="entry name" value="Histidinol-ppas"/>
    <property type="match status" value="1"/>
</dbReference>
<protein>
    <recommendedName>
        <fullName evidence="7">D,D-heptose 1,7-bisphosphate phosphatase</fullName>
    </recommendedName>
</protein>
<evidence type="ECO:0000256" key="7">
    <source>
        <dbReference type="ARBA" id="ARBA00031828"/>
    </source>
</evidence>
<dbReference type="SUPFAM" id="SSF53448">
    <property type="entry name" value="Nucleotide-diphospho-sugar transferases"/>
    <property type="match status" value="1"/>
</dbReference>
<name>A0ABU6AIM6_9PSEU</name>
<dbReference type="Pfam" id="PF00535">
    <property type="entry name" value="Glycos_transf_2"/>
    <property type="match status" value="1"/>
</dbReference>
<sequence>MTAQHGDYTVVIPTTGRESLSGTLAALDTGRGPGPREVVLIDDRPEADAPLPLPRGQLPIRVVRSGGRGPAAARNIGWREAGTEWVVFLDDDVVPAAEWREQIEDDLDVGPDVGACQGDIVVPLPSERRPTDAERDTAALADALWITADMAYRREALSACGGFDEEFRRAFREDADLALRVRAVGWRLVHGARVTSHPARPAGFLASVRAQRGNADNAIMRRKYGEHWRRMIGEGPGRIRRHLATTAAGGTALLAWALGARRAAARGAAVWLGLTAEFTARRIIPGPGTPAEVARMLVTSALIPPAACLHRFRGELEARTSRPRTPAAVLFDRDDTLIHDVPYNGDPARVRPVRGAREALDRLRVAGIPIGVVSNQSGVARGLLRDEDVVAVNAAVQRELGPIDTWQWCPHDDSAGCACRKPKSGLIERAAARLRVPPRACVVIGDTGADVAAAHHAGARAILVPTERTRTEETTRALVEAEVAPTLEAAVSRVLRDGRVRAATRRPVRQEVPR</sequence>
<dbReference type="Pfam" id="PF13242">
    <property type="entry name" value="Hydrolase_like"/>
    <property type="match status" value="1"/>
</dbReference>
<gene>
    <name evidence="9" type="ORF">R4I43_28725</name>
</gene>
<dbReference type="Proteomes" id="UP001327093">
    <property type="component" value="Unassembled WGS sequence"/>
</dbReference>
<keyword evidence="6" id="KW-0119">Carbohydrate metabolism</keyword>
<dbReference type="InterPro" id="IPR006549">
    <property type="entry name" value="HAD-SF_hydro_IIIA"/>
</dbReference>
<evidence type="ECO:0000256" key="6">
    <source>
        <dbReference type="ARBA" id="ARBA00023277"/>
    </source>
</evidence>
<dbReference type="RefSeq" id="WP_324268832.1">
    <property type="nucleotide sequence ID" value="NZ_JAWLNX010000028.1"/>
</dbReference>
<organism evidence="9 10">
    <name type="scientific">Saccharopolyspora mangrovi</name>
    <dbReference type="NCBI Taxonomy" id="3082379"/>
    <lineage>
        <taxon>Bacteria</taxon>
        <taxon>Bacillati</taxon>
        <taxon>Actinomycetota</taxon>
        <taxon>Actinomycetes</taxon>
        <taxon>Pseudonocardiales</taxon>
        <taxon>Pseudonocardiaceae</taxon>
        <taxon>Saccharopolyspora</taxon>
    </lineage>
</organism>
<dbReference type="Gene3D" id="3.40.50.1000">
    <property type="entry name" value="HAD superfamily/HAD-like"/>
    <property type="match status" value="1"/>
</dbReference>
<evidence type="ECO:0000259" key="8">
    <source>
        <dbReference type="Pfam" id="PF00535"/>
    </source>
</evidence>
<dbReference type="SUPFAM" id="SSF56784">
    <property type="entry name" value="HAD-like"/>
    <property type="match status" value="1"/>
</dbReference>
<evidence type="ECO:0000256" key="4">
    <source>
        <dbReference type="ARBA" id="ARBA00022723"/>
    </source>
</evidence>
<dbReference type="PANTHER" id="PTHR42891">
    <property type="entry name" value="D-GLYCERO-BETA-D-MANNO-HEPTOSE-1,7-BISPHOSPHATE 7-PHOSPHATASE"/>
    <property type="match status" value="1"/>
</dbReference>
<dbReference type="Gene3D" id="3.90.550.10">
    <property type="entry name" value="Spore Coat Polysaccharide Biosynthesis Protein SpsA, Chain A"/>
    <property type="match status" value="1"/>
</dbReference>
<dbReference type="InterPro" id="IPR006543">
    <property type="entry name" value="Histidinol-phos"/>
</dbReference>
<dbReference type="InterPro" id="IPR036412">
    <property type="entry name" value="HAD-like_sf"/>
</dbReference>
<feature type="domain" description="Glycosyltransferase 2-like" evidence="8">
    <location>
        <begin position="9"/>
        <end position="117"/>
    </location>
</feature>
<reference evidence="9 10" key="1">
    <citation type="submission" date="2023-10" db="EMBL/GenBank/DDBJ databases">
        <title>Saccharopolyspora sp. nov., isolated from mangrove soil.</title>
        <authorList>
            <person name="Lu Y."/>
            <person name="Liu W."/>
        </authorList>
    </citation>
    <scope>NUCLEOTIDE SEQUENCE [LARGE SCALE GENOMIC DNA]</scope>
    <source>
        <strain evidence="9 10">S2-29</strain>
    </source>
</reference>
<evidence type="ECO:0000256" key="2">
    <source>
        <dbReference type="ARBA" id="ARBA00005628"/>
    </source>
</evidence>
<keyword evidence="3" id="KW-0963">Cytoplasm</keyword>
<proteinExistence type="inferred from homology"/>
<accession>A0ABU6AIM6</accession>
<evidence type="ECO:0000256" key="3">
    <source>
        <dbReference type="ARBA" id="ARBA00022490"/>
    </source>
</evidence>